<feature type="domain" description="DUF6311" evidence="2">
    <location>
        <begin position="24"/>
        <end position="426"/>
    </location>
</feature>
<name>A0ABY4B8D6_9BACT</name>
<organism evidence="3 4">
    <name type="scientific">Hymenobacter monticola</name>
    <dbReference type="NCBI Taxonomy" id="1705399"/>
    <lineage>
        <taxon>Bacteria</taxon>
        <taxon>Pseudomonadati</taxon>
        <taxon>Bacteroidota</taxon>
        <taxon>Cytophagia</taxon>
        <taxon>Cytophagales</taxon>
        <taxon>Hymenobacteraceae</taxon>
        <taxon>Hymenobacter</taxon>
    </lineage>
</organism>
<feature type="transmembrane region" description="Helical" evidence="1">
    <location>
        <begin position="16"/>
        <end position="38"/>
    </location>
</feature>
<dbReference type="InterPro" id="IPR046278">
    <property type="entry name" value="DUF6311"/>
</dbReference>
<accession>A0ABY4B8D6</accession>
<feature type="transmembrane region" description="Helical" evidence="1">
    <location>
        <begin position="240"/>
        <end position="259"/>
    </location>
</feature>
<evidence type="ECO:0000259" key="2">
    <source>
        <dbReference type="Pfam" id="PF19830"/>
    </source>
</evidence>
<dbReference type="RefSeq" id="WP_243516666.1">
    <property type="nucleotide sequence ID" value="NZ_CP094534.1"/>
</dbReference>
<feature type="transmembrane region" description="Helical" evidence="1">
    <location>
        <begin position="418"/>
        <end position="435"/>
    </location>
</feature>
<keyword evidence="1" id="KW-0812">Transmembrane</keyword>
<keyword evidence="1" id="KW-1133">Transmembrane helix</keyword>
<protein>
    <submittedName>
        <fullName evidence="3">Glycosyltransferase family 39 protein</fullName>
    </submittedName>
</protein>
<dbReference type="EMBL" id="CP094534">
    <property type="protein sequence ID" value="UOE35139.1"/>
    <property type="molecule type" value="Genomic_DNA"/>
</dbReference>
<feature type="transmembrane region" description="Helical" evidence="1">
    <location>
        <begin position="188"/>
        <end position="204"/>
    </location>
</feature>
<evidence type="ECO:0000313" key="4">
    <source>
        <dbReference type="Proteomes" id="UP000831390"/>
    </source>
</evidence>
<dbReference type="Pfam" id="PF19830">
    <property type="entry name" value="DUF6311"/>
    <property type="match status" value="1"/>
</dbReference>
<keyword evidence="4" id="KW-1185">Reference proteome</keyword>
<gene>
    <name evidence="3" type="ORF">MTP16_05685</name>
</gene>
<feature type="transmembrane region" description="Helical" evidence="1">
    <location>
        <begin position="387"/>
        <end position="406"/>
    </location>
</feature>
<feature type="transmembrane region" description="Helical" evidence="1">
    <location>
        <begin position="158"/>
        <end position="176"/>
    </location>
</feature>
<sequence length="787" mass="88122">MITRLRQFWRQHPERITIAALLLTHIAVMCVLFGNVLWHPGAYMLAPGGDGIKNYYALLYYVLYDHGTQFTGMHYPYGELFIYTDGFPLLAWGLKVWKSMFGISGSGVVAAMNLTVLLSSLPASVLVYALLRRSLVGRVFAAGAALAIVFLSPQFLRTTGHFSLALPFVVPLLWYLQVRLSTPGARRGRWWAGYVLAGILLGFLHPYYLLHAFLLPVATAAVLVLQQLGRQRDWWRLPAWLLTAGAAPLLVFQILIALLDSVHDRPTNPYGLLVFRANFASVFGPAVEPFNAAFQFIFKSETAIPEGVSYVGLPVVLALLFWVFRAAGYLLRRRPGRVLRPSLPAPLRATAWAVVPILLFAMAWPFIFEPFAGLPDLLPAIKQFRALGRFAWLFYFVMGVWAAVQYWQLHRLLRQRRLARLGALLLLVVVGIWGMEAKYQLNWVVPMFAHNEVADDFLCVNEGYVDALGQAGRYADNFQAIMPLPYYSVGSEKFGLEPTQTESYESFRASLNLHLPLAATMIPRTGIEQTLHLMELFASDLTPKRWLREVPDARPLLVVASAVDSLRPAETALIRRGGKLLGRYRQVKLYELPLSAFATTRPEQEQKKFTEQQAGLLREGPLWRTQPGAAVVWQSFEQEQAPGAVGFTQPGAAHVDKGVLPLFEGTLPNALPVDSATYELSVWAYAKGKDWLPIINYWQFTPDGQQVAYASELLNQRTEISGSWVRYSTIIHLTNPANRIKVELTGNDVIADDLLIRPRTTNVYWLDSAGHPVLNGIPLVSNTSQAH</sequence>
<feature type="transmembrane region" description="Helical" evidence="1">
    <location>
        <begin position="308"/>
        <end position="328"/>
    </location>
</feature>
<feature type="transmembrane region" description="Helical" evidence="1">
    <location>
        <begin position="349"/>
        <end position="367"/>
    </location>
</feature>
<proteinExistence type="predicted"/>
<evidence type="ECO:0000313" key="3">
    <source>
        <dbReference type="EMBL" id="UOE35139.1"/>
    </source>
</evidence>
<keyword evidence="1" id="KW-0472">Membrane</keyword>
<evidence type="ECO:0000256" key="1">
    <source>
        <dbReference type="SAM" id="Phobius"/>
    </source>
</evidence>
<feature type="transmembrane region" description="Helical" evidence="1">
    <location>
        <begin position="100"/>
        <end position="128"/>
    </location>
</feature>
<feature type="transmembrane region" description="Helical" evidence="1">
    <location>
        <begin position="135"/>
        <end position="152"/>
    </location>
</feature>
<dbReference type="Proteomes" id="UP000831390">
    <property type="component" value="Chromosome"/>
</dbReference>
<reference evidence="3 4" key="1">
    <citation type="submission" date="2022-03" db="EMBL/GenBank/DDBJ databases">
        <title>Hymenobactersp. isolated from the air.</title>
        <authorList>
            <person name="Won M."/>
            <person name="Kwon S.-W."/>
        </authorList>
    </citation>
    <scope>NUCLEOTIDE SEQUENCE [LARGE SCALE GENOMIC DNA]</scope>
    <source>
        <strain evidence="3 4">KACC 22596</strain>
    </source>
</reference>